<gene>
    <name evidence="10" type="ORF">C2E20_8885</name>
</gene>
<comment type="subcellular location">
    <subcellularLocation>
        <location evidence="1">Mitochondrion</location>
    </subcellularLocation>
</comment>
<sequence>MAHSPTASSRTILVRTPGGTARQSVGHLGLSPTGFSALHRPDVVFSLGDLLFPVHSLLLAVSSRFFTDFFSFIRGQRAEVIALDAVKCEALTPGSLAAYLQFAYSGCLPPVDEAPEAVELLRLSAFFGNAPLTAQLMTHLAGQLGGLREEEILQVFRAAVELKLRLLVAECLALLLPRQGRRAGGAGVVEAVVEAMDVLTQLAMHGGGASSRPPSRRCSSEEEKGSPGPGSFADASSLSDGDELSLSSIALTPHSPVRDPYAGTPSLGGSSAYARSSSLGGSSRCSYEAAAAADAAAANLKARFVEVLEARGWGHRSPCAPVAPRAAMSKRNIVRYTMALMRAGVIEEPKWMAALRRTPPPPQPKPGKRPPRIVFPEDELIAAYYRKHPEARLEPVDMASFDPPTARRFALRQLELMESNGLGKRQAYKVVESEFTAAQQAAVAAAGGTRQSMIEQIQAEEELHLQSAMRQYAESHGPALVKQHARELWQSQSGGPRGQVAGGGGPGAGGSRPPFRPRTPQQRGEHANRTCRRLHLLGTSGALVLLAAAAATRQPRLALAAPLCGYSCAWVGHFFYEHNKPATFRYPLWSLRSDFLMWWEVASGQRAW</sequence>
<dbReference type="CDD" id="cd23701">
    <property type="entry name" value="At1g26750"/>
    <property type="match status" value="1"/>
</dbReference>
<dbReference type="PANTHER" id="PTHR35693:SF1">
    <property type="entry name" value="EXPRESSED PROTEIN"/>
    <property type="match status" value="1"/>
</dbReference>
<dbReference type="Proteomes" id="UP000239649">
    <property type="component" value="Unassembled WGS sequence"/>
</dbReference>
<evidence type="ECO:0000256" key="8">
    <source>
        <dbReference type="SAM" id="MobiDB-lite"/>
    </source>
</evidence>
<keyword evidence="5" id="KW-0496">Mitochondrion</keyword>
<accession>A0A2P6V007</accession>
<dbReference type="PANTHER" id="PTHR35693">
    <property type="entry name" value="EXPRESSED PROTEIN"/>
    <property type="match status" value="1"/>
</dbReference>
<feature type="region of interest" description="Disordered" evidence="8">
    <location>
        <begin position="205"/>
        <end position="240"/>
    </location>
</feature>
<evidence type="ECO:0000256" key="5">
    <source>
        <dbReference type="ARBA" id="ARBA00023128"/>
    </source>
</evidence>
<keyword evidence="11" id="KW-1185">Reference proteome</keyword>
<evidence type="ECO:0000256" key="3">
    <source>
        <dbReference type="ARBA" id="ARBA00009864"/>
    </source>
</evidence>
<feature type="compositionally biased region" description="Gly residues" evidence="8">
    <location>
        <begin position="495"/>
        <end position="510"/>
    </location>
</feature>
<dbReference type="CDD" id="cd18186">
    <property type="entry name" value="BTB_POZ_ZBTB_KLHL-like"/>
    <property type="match status" value="1"/>
</dbReference>
<protein>
    <recommendedName>
        <fullName evidence="7">Small ribosomal subunit protein mS23</fullName>
    </recommendedName>
</protein>
<dbReference type="SUPFAM" id="SSF54695">
    <property type="entry name" value="POZ domain"/>
    <property type="match status" value="1"/>
</dbReference>
<comment type="similarity">
    <text evidence="3">Belongs to the mitochondrion-specific ribosomal protein mS23 family.</text>
</comment>
<name>A0A2P6V007_9CHLO</name>
<evidence type="ECO:0000313" key="11">
    <source>
        <dbReference type="Proteomes" id="UP000239649"/>
    </source>
</evidence>
<dbReference type="InterPro" id="IPR059242">
    <property type="entry name" value="mS23_dom"/>
</dbReference>
<keyword evidence="6" id="KW-0687">Ribonucleoprotein</keyword>
<feature type="region of interest" description="Disordered" evidence="8">
    <location>
        <begin position="489"/>
        <end position="528"/>
    </location>
</feature>
<dbReference type="InterPro" id="IPR000210">
    <property type="entry name" value="BTB/POZ_dom"/>
</dbReference>
<dbReference type="Gene3D" id="3.30.710.10">
    <property type="entry name" value="Potassium Channel Kv1.1, Chain A"/>
    <property type="match status" value="1"/>
</dbReference>
<comment type="pathway">
    <text evidence="2">Protein modification; protein ubiquitination.</text>
</comment>
<keyword evidence="4" id="KW-0689">Ribosomal protein</keyword>
<evidence type="ECO:0000256" key="7">
    <source>
        <dbReference type="ARBA" id="ARBA00035137"/>
    </source>
</evidence>
<comment type="caution">
    <text evidence="10">The sequence shown here is derived from an EMBL/GenBank/DDBJ whole genome shotgun (WGS) entry which is preliminary data.</text>
</comment>
<feature type="region of interest" description="Disordered" evidence="8">
    <location>
        <begin position="255"/>
        <end position="275"/>
    </location>
</feature>
<proteinExistence type="inferred from homology"/>
<evidence type="ECO:0000256" key="4">
    <source>
        <dbReference type="ARBA" id="ARBA00022980"/>
    </source>
</evidence>
<reference evidence="10 11" key="1">
    <citation type="journal article" date="2018" name="Plant J.">
        <title>Genome sequences of Chlorella sorokiniana UTEX 1602 and Micractinium conductrix SAG 241.80: implications to maltose excretion by a green alga.</title>
        <authorList>
            <person name="Arriola M.B."/>
            <person name="Velmurugan N."/>
            <person name="Zhang Y."/>
            <person name="Plunkett M.H."/>
            <person name="Hondzo H."/>
            <person name="Barney B.M."/>
        </authorList>
    </citation>
    <scope>NUCLEOTIDE SEQUENCE [LARGE SCALE GENOMIC DNA]</scope>
    <source>
        <strain evidence="10 11">SAG 241.80</strain>
    </source>
</reference>
<dbReference type="EMBL" id="LHPF02000059">
    <property type="protein sequence ID" value="PSC67423.1"/>
    <property type="molecule type" value="Genomic_DNA"/>
</dbReference>
<feature type="domain" description="BTB" evidence="9">
    <location>
        <begin position="41"/>
        <end position="112"/>
    </location>
</feature>
<evidence type="ECO:0000256" key="6">
    <source>
        <dbReference type="ARBA" id="ARBA00023274"/>
    </source>
</evidence>
<evidence type="ECO:0000256" key="2">
    <source>
        <dbReference type="ARBA" id="ARBA00004906"/>
    </source>
</evidence>
<organism evidence="10 11">
    <name type="scientific">Micractinium conductrix</name>
    <dbReference type="NCBI Taxonomy" id="554055"/>
    <lineage>
        <taxon>Eukaryota</taxon>
        <taxon>Viridiplantae</taxon>
        <taxon>Chlorophyta</taxon>
        <taxon>core chlorophytes</taxon>
        <taxon>Trebouxiophyceae</taxon>
        <taxon>Chlorellales</taxon>
        <taxon>Chlorellaceae</taxon>
        <taxon>Chlorella clade</taxon>
        <taxon>Micractinium</taxon>
    </lineage>
</organism>
<dbReference type="PROSITE" id="PS50097">
    <property type="entry name" value="BTB"/>
    <property type="match status" value="1"/>
</dbReference>
<dbReference type="EMBL" id="LHPF02000059">
    <property type="protein sequence ID" value="PSC67422.1"/>
    <property type="molecule type" value="Genomic_DNA"/>
</dbReference>
<dbReference type="InterPro" id="IPR011333">
    <property type="entry name" value="SKP1/BTB/POZ_sf"/>
</dbReference>
<dbReference type="AlphaFoldDB" id="A0A2P6V007"/>
<evidence type="ECO:0000259" key="9">
    <source>
        <dbReference type="PROSITE" id="PS50097"/>
    </source>
</evidence>
<dbReference type="OrthoDB" id="510957at2759"/>
<reference evidence="10" key="2">
    <citation type="submission" date="2018-02" db="EMBL/GenBank/DDBJ databases">
        <authorList>
            <person name="Cohen D.B."/>
            <person name="Kent A.D."/>
        </authorList>
    </citation>
    <scope>NUCLEOTIDE SEQUENCE</scope>
    <source>
        <strain evidence="10">SAG 241.80</strain>
    </source>
</reference>
<dbReference type="Pfam" id="PF00651">
    <property type="entry name" value="BTB"/>
    <property type="match status" value="1"/>
</dbReference>
<evidence type="ECO:0000313" key="10">
    <source>
        <dbReference type="EMBL" id="PSC67422.1"/>
    </source>
</evidence>
<evidence type="ECO:0000256" key="1">
    <source>
        <dbReference type="ARBA" id="ARBA00004173"/>
    </source>
</evidence>
<dbReference type="SMART" id="SM00225">
    <property type="entry name" value="BTB"/>
    <property type="match status" value="1"/>
</dbReference>
<dbReference type="InterPro" id="IPR009305">
    <property type="entry name" value="Mpo1-like"/>
</dbReference>
<dbReference type="STRING" id="554055.A0A2P6V007"/>
<dbReference type="Pfam" id="PF06127">
    <property type="entry name" value="Mpo1-like"/>
    <property type="match status" value="1"/>
</dbReference>